<organism evidence="2 3">
    <name type="scientific">Pseudosulfitobacter koreensis</name>
    <dbReference type="NCBI Taxonomy" id="2968472"/>
    <lineage>
        <taxon>Bacteria</taxon>
        <taxon>Pseudomonadati</taxon>
        <taxon>Pseudomonadota</taxon>
        <taxon>Alphaproteobacteria</taxon>
        <taxon>Rhodobacterales</taxon>
        <taxon>Roseobacteraceae</taxon>
        <taxon>Pseudosulfitobacter</taxon>
    </lineage>
</organism>
<feature type="transmembrane region" description="Helical" evidence="1">
    <location>
        <begin position="67"/>
        <end position="84"/>
    </location>
</feature>
<proteinExistence type="predicted"/>
<protein>
    <submittedName>
        <fullName evidence="2">DUF3137 domain-containing protein</fullName>
    </submittedName>
</protein>
<comment type="caution">
    <text evidence="2">The sequence shown here is derived from an EMBL/GenBank/DDBJ whole genome shotgun (WGS) entry which is preliminary data.</text>
</comment>
<sequence>MAGFTFIEHGDHERGFAAVYDREIAPFLREKEEVRAAAVRRSQLWTGAVFGISVVLALLAFRVHPMLPLFPLVFGGAAALFLYLTRGEKISAEVTHFIRPVICSFFDDMTFSETEAEGGFPKRRLEALGIVPRADESTIGPSIRGVWRGIGYTVTKASFRDAYRDSASDNRTRRTHLFGGIVLKIDCLEDMPTIVFCPDLGGAMNAVMKWATPDLPPFRFEFPDARVEEVFEVYTDDPDLARKRLHQGFGERLLGFARDYQASKTFIAAAFQGRAFYLAIDLPHDFMNFDVASRPLDACNAKIHKALDDLMIPRRIIDILLG</sequence>
<gene>
    <name evidence="2" type="ORF">NTA49_06005</name>
</gene>
<evidence type="ECO:0000313" key="3">
    <source>
        <dbReference type="Proteomes" id="UP001165396"/>
    </source>
</evidence>
<reference evidence="2" key="1">
    <citation type="submission" date="2022-07" db="EMBL/GenBank/DDBJ databases">
        <title>Pseudosulfitobacter sp. strain AP-MA-4, whole genome sequence.</title>
        <authorList>
            <person name="Jiang Y."/>
        </authorList>
    </citation>
    <scope>NUCLEOTIDE SEQUENCE</scope>
    <source>
        <strain evidence="2">AP-MA-4</strain>
    </source>
</reference>
<keyword evidence="1" id="KW-0472">Membrane</keyword>
<keyword evidence="3" id="KW-1185">Reference proteome</keyword>
<dbReference type="InterPro" id="IPR021484">
    <property type="entry name" value="DUF3137"/>
</dbReference>
<accession>A0ABT1YZ08</accession>
<name>A0ABT1YZ08_9RHOB</name>
<keyword evidence="1" id="KW-0812">Transmembrane</keyword>
<evidence type="ECO:0000313" key="2">
    <source>
        <dbReference type="EMBL" id="MCR8826086.1"/>
    </source>
</evidence>
<feature type="transmembrane region" description="Helical" evidence="1">
    <location>
        <begin position="44"/>
        <end position="61"/>
    </location>
</feature>
<keyword evidence="1" id="KW-1133">Transmembrane helix</keyword>
<dbReference type="Proteomes" id="UP001165396">
    <property type="component" value="Unassembled WGS sequence"/>
</dbReference>
<dbReference type="RefSeq" id="WP_258293761.1">
    <property type="nucleotide sequence ID" value="NZ_JANKJG010000003.1"/>
</dbReference>
<dbReference type="Pfam" id="PF11335">
    <property type="entry name" value="DUF3137"/>
    <property type="match status" value="1"/>
</dbReference>
<evidence type="ECO:0000256" key="1">
    <source>
        <dbReference type="SAM" id="Phobius"/>
    </source>
</evidence>
<dbReference type="EMBL" id="JANKJG010000003">
    <property type="protein sequence ID" value="MCR8826086.1"/>
    <property type="molecule type" value="Genomic_DNA"/>
</dbReference>